<feature type="region of interest" description="Disordered" evidence="1">
    <location>
        <begin position="103"/>
        <end position="128"/>
    </location>
</feature>
<keyword evidence="2" id="KW-0812">Transmembrane</keyword>
<sequence>MNTKGFKQMLIGEKMPDKDDPKYKERYERDVRAGRKFAKMCRIDKTAAKVQRFADLHKTLFLIIVFGFVGVSFSFNIYRMARAYHYQGERRTATERQDSLIKARHQNKGNAKNIVRTNEDARHPHKDK</sequence>
<dbReference type="RefSeq" id="WP_134843867.1">
    <property type="nucleotide sequence ID" value="NZ_SGVY01000030.1"/>
</dbReference>
<organism evidence="3 4">
    <name type="scientific">Segatella hominis</name>
    <dbReference type="NCBI Taxonomy" id="2518605"/>
    <lineage>
        <taxon>Bacteria</taxon>
        <taxon>Pseudomonadati</taxon>
        <taxon>Bacteroidota</taxon>
        <taxon>Bacteroidia</taxon>
        <taxon>Bacteroidales</taxon>
        <taxon>Prevotellaceae</taxon>
        <taxon>Segatella</taxon>
    </lineage>
</organism>
<evidence type="ECO:0000313" key="4">
    <source>
        <dbReference type="Proteomes" id="UP000297872"/>
    </source>
</evidence>
<dbReference type="OrthoDB" id="1075799at2"/>
<protein>
    <submittedName>
        <fullName evidence="3">Uncharacterized protein</fullName>
    </submittedName>
</protein>
<comment type="caution">
    <text evidence="3">The sequence shown here is derived from an EMBL/GenBank/DDBJ whole genome shotgun (WGS) entry which is preliminary data.</text>
</comment>
<reference evidence="3 4" key="1">
    <citation type="submission" date="2019-02" db="EMBL/GenBank/DDBJ databases">
        <title>Draft Genome Sequence of the Prevotella sp. BCRC 81118, Isolated from Human Feces.</title>
        <authorList>
            <person name="Huang C.-H."/>
        </authorList>
    </citation>
    <scope>NUCLEOTIDE SEQUENCE [LARGE SCALE GENOMIC DNA]</scope>
    <source>
        <strain evidence="3 4">BCRC 81118</strain>
    </source>
</reference>
<evidence type="ECO:0000313" key="3">
    <source>
        <dbReference type="EMBL" id="TFH78741.1"/>
    </source>
</evidence>
<accession>A0A4Y8VDH8</accession>
<dbReference type="GeneID" id="302995816"/>
<evidence type="ECO:0000256" key="1">
    <source>
        <dbReference type="SAM" id="MobiDB-lite"/>
    </source>
</evidence>
<dbReference type="EMBL" id="SGVY01000030">
    <property type="protein sequence ID" value="TFH78741.1"/>
    <property type="molecule type" value="Genomic_DNA"/>
</dbReference>
<keyword evidence="2" id="KW-1133">Transmembrane helix</keyword>
<gene>
    <name evidence="3" type="ORF">EXN75_11050</name>
</gene>
<feature type="transmembrane region" description="Helical" evidence="2">
    <location>
        <begin position="60"/>
        <end position="81"/>
    </location>
</feature>
<keyword evidence="2" id="KW-0472">Membrane</keyword>
<dbReference type="AlphaFoldDB" id="A0A4Y8VDH8"/>
<keyword evidence="4" id="KW-1185">Reference proteome</keyword>
<evidence type="ECO:0000256" key="2">
    <source>
        <dbReference type="SAM" id="Phobius"/>
    </source>
</evidence>
<dbReference type="Proteomes" id="UP000297872">
    <property type="component" value="Unassembled WGS sequence"/>
</dbReference>
<name>A0A4Y8VDH8_9BACT</name>
<proteinExistence type="predicted"/>